<gene>
    <name evidence="1" type="ORF">ARMGADRAFT_1071276</name>
</gene>
<dbReference type="AlphaFoldDB" id="A0A2H3E6J3"/>
<reference evidence="2" key="1">
    <citation type="journal article" date="2017" name="Nat. Ecol. Evol.">
        <title>Genome expansion and lineage-specific genetic innovations in the forest pathogenic fungi Armillaria.</title>
        <authorList>
            <person name="Sipos G."/>
            <person name="Prasanna A.N."/>
            <person name="Walter M.C."/>
            <person name="O'Connor E."/>
            <person name="Balint B."/>
            <person name="Krizsan K."/>
            <person name="Kiss B."/>
            <person name="Hess J."/>
            <person name="Varga T."/>
            <person name="Slot J."/>
            <person name="Riley R."/>
            <person name="Boka B."/>
            <person name="Rigling D."/>
            <person name="Barry K."/>
            <person name="Lee J."/>
            <person name="Mihaltcheva S."/>
            <person name="LaButti K."/>
            <person name="Lipzen A."/>
            <person name="Waldron R."/>
            <person name="Moloney N.M."/>
            <person name="Sperisen C."/>
            <person name="Kredics L."/>
            <person name="Vagvoelgyi C."/>
            <person name="Patrignani A."/>
            <person name="Fitzpatrick D."/>
            <person name="Nagy I."/>
            <person name="Doyle S."/>
            <person name="Anderson J.B."/>
            <person name="Grigoriev I.V."/>
            <person name="Gueldener U."/>
            <person name="Muensterkoetter M."/>
            <person name="Nagy L.G."/>
        </authorList>
    </citation>
    <scope>NUCLEOTIDE SEQUENCE [LARGE SCALE GENOMIC DNA]</scope>
    <source>
        <strain evidence="2">Ar21-2</strain>
    </source>
</reference>
<name>A0A2H3E6J3_ARMGA</name>
<evidence type="ECO:0000313" key="2">
    <source>
        <dbReference type="Proteomes" id="UP000217790"/>
    </source>
</evidence>
<accession>A0A2H3E6J3</accession>
<sequence>MSVEFSPTVERCNAGQRNRRVIGPKPDLFRLGLRTVTFLRITLGQIHPALVAGLHAALKASGLGFNLPTPDSTLLAGPQRVHLTLGVMNLTPESLPTTLDLLPCLQTLLSHTDVPTTITLDVLIVLKR</sequence>
<dbReference type="Proteomes" id="UP000217790">
    <property type="component" value="Unassembled WGS sequence"/>
</dbReference>
<protein>
    <submittedName>
        <fullName evidence="1">Uncharacterized protein</fullName>
    </submittedName>
</protein>
<evidence type="ECO:0000313" key="1">
    <source>
        <dbReference type="EMBL" id="PBL01765.1"/>
    </source>
</evidence>
<dbReference type="OMA" id="ERCNAGQ"/>
<proteinExistence type="predicted"/>
<dbReference type="InParanoid" id="A0A2H3E6J3"/>
<organism evidence="1 2">
    <name type="scientific">Armillaria gallica</name>
    <name type="common">Bulbous honey fungus</name>
    <name type="synonym">Armillaria bulbosa</name>
    <dbReference type="NCBI Taxonomy" id="47427"/>
    <lineage>
        <taxon>Eukaryota</taxon>
        <taxon>Fungi</taxon>
        <taxon>Dikarya</taxon>
        <taxon>Basidiomycota</taxon>
        <taxon>Agaricomycotina</taxon>
        <taxon>Agaricomycetes</taxon>
        <taxon>Agaricomycetidae</taxon>
        <taxon>Agaricales</taxon>
        <taxon>Marasmiineae</taxon>
        <taxon>Physalacriaceae</taxon>
        <taxon>Armillaria</taxon>
    </lineage>
</organism>
<dbReference type="OrthoDB" id="10419311at2759"/>
<dbReference type="EMBL" id="KZ293645">
    <property type="protein sequence ID" value="PBL01765.1"/>
    <property type="molecule type" value="Genomic_DNA"/>
</dbReference>
<keyword evidence="2" id="KW-1185">Reference proteome</keyword>